<dbReference type="Pfam" id="PF00650">
    <property type="entry name" value="CRAL_TRIO"/>
    <property type="match status" value="1"/>
</dbReference>
<dbReference type="AlphaFoldDB" id="A0AAD3H5T3"/>
<feature type="compositionally biased region" description="Basic and acidic residues" evidence="1">
    <location>
        <begin position="27"/>
        <end position="42"/>
    </location>
</feature>
<evidence type="ECO:0000259" key="2">
    <source>
        <dbReference type="PROSITE" id="PS50191"/>
    </source>
</evidence>
<dbReference type="Gene3D" id="3.40.525.10">
    <property type="entry name" value="CRAL-TRIO lipid binding domain"/>
    <property type="match status" value="1"/>
</dbReference>
<reference evidence="3 4" key="1">
    <citation type="journal article" date="2021" name="Sci. Rep.">
        <title>The genome of the diatom Chaetoceros tenuissimus carries an ancient integrated fragment of an extant virus.</title>
        <authorList>
            <person name="Hongo Y."/>
            <person name="Kimura K."/>
            <person name="Takaki Y."/>
            <person name="Yoshida Y."/>
            <person name="Baba S."/>
            <person name="Kobayashi G."/>
            <person name="Nagasaki K."/>
            <person name="Hano T."/>
            <person name="Tomaru Y."/>
        </authorList>
    </citation>
    <scope>NUCLEOTIDE SEQUENCE [LARGE SCALE GENOMIC DNA]</scope>
    <source>
        <strain evidence="3 4">NIES-3715</strain>
    </source>
</reference>
<dbReference type="GO" id="GO:0008526">
    <property type="term" value="F:phosphatidylinositol transfer activity"/>
    <property type="evidence" value="ECO:0007669"/>
    <property type="project" value="TreeGrafter"/>
</dbReference>
<organism evidence="3 4">
    <name type="scientific">Chaetoceros tenuissimus</name>
    <dbReference type="NCBI Taxonomy" id="426638"/>
    <lineage>
        <taxon>Eukaryota</taxon>
        <taxon>Sar</taxon>
        <taxon>Stramenopiles</taxon>
        <taxon>Ochrophyta</taxon>
        <taxon>Bacillariophyta</taxon>
        <taxon>Coscinodiscophyceae</taxon>
        <taxon>Chaetocerotophycidae</taxon>
        <taxon>Chaetocerotales</taxon>
        <taxon>Chaetocerotaceae</taxon>
        <taxon>Chaetoceros</taxon>
    </lineage>
</organism>
<feature type="compositionally biased region" description="Acidic residues" evidence="1">
    <location>
        <begin position="87"/>
        <end position="97"/>
    </location>
</feature>
<gene>
    <name evidence="3" type="ORF">CTEN210_07822</name>
</gene>
<dbReference type="InterPro" id="IPR036865">
    <property type="entry name" value="CRAL-TRIO_dom_sf"/>
</dbReference>
<dbReference type="EMBL" id="BLLK01000045">
    <property type="protein sequence ID" value="GFH51346.1"/>
    <property type="molecule type" value="Genomic_DNA"/>
</dbReference>
<dbReference type="Proteomes" id="UP001054902">
    <property type="component" value="Unassembled WGS sequence"/>
</dbReference>
<dbReference type="SMART" id="SM00516">
    <property type="entry name" value="SEC14"/>
    <property type="match status" value="1"/>
</dbReference>
<dbReference type="PANTHER" id="PTHR45824">
    <property type="entry name" value="GH16843P"/>
    <property type="match status" value="1"/>
</dbReference>
<comment type="caution">
    <text evidence="3">The sequence shown here is derived from an EMBL/GenBank/DDBJ whole genome shotgun (WGS) entry which is preliminary data.</text>
</comment>
<feature type="compositionally biased region" description="Basic and acidic residues" evidence="1">
    <location>
        <begin position="244"/>
        <end position="254"/>
    </location>
</feature>
<evidence type="ECO:0000313" key="4">
    <source>
        <dbReference type="Proteomes" id="UP001054902"/>
    </source>
</evidence>
<dbReference type="InterPro" id="IPR001251">
    <property type="entry name" value="CRAL-TRIO_dom"/>
</dbReference>
<feature type="compositionally biased region" description="Polar residues" evidence="1">
    <location>
        <begin position="77"/>
        <end position="86"/>
    </location>
</feature>
<dbReference type="PANTHER" id="PTHR45824:SF29">
    <property type="entry name" value="GH16843P"/>
    <property type="match status" value="1"/>
</dbReference>
<proteinExistence type="predicted"/>
<dbReference type="InterPro" id="IPR052578">
    <property type="entry name" value="PI_Transfer_CRAL-TRIO"/>
</dbReference>
<feature type="compositionally biased region" description="Polar residues" evidence="1">
    <location>
        <begin position="180"/>
        <end position="202"/>
    </location>
</feature>
<feature type="region of interest" description="Disordered" evidence="1">
    <location>
        <begin position="1"/>
        <end position="102"/>
    </location>
</feature>
<accession>A0AAD3H5T3</accession>
<name>A0AAD3H5T3_9STRA</name>
<evidence type="ECO:0000256" key="1">
    <source>
        <dbReference type="SAM" id="MobiDB-lite"/>
    </source>
</evidence>
<feature type="region of interest" description="Disordered" evidence="1">
    <location>
        <begin position="174"/>
        <end position="202"/>
    </location>
</feature>
<dbReference type="PROSITE" id="PS50191">
    <property type="entry name" value="CRAL_TRIO"/>
    <property type="match status" value="1"/>
</dbReference>
<evidence type="ECO:0000313" key="3">
    <source>
        <dbReference type="EMBL" id="GFH51346.1"/>
    </source>
</evidence>
<feature type="region of interest" description="Disordered" evidence="1">
    <location>
        <begin position="244"/>
        <end position="274"/>
    </location>
</feature>
<dbReference type="CDD" id="cd00170">
    <property type="entry name" value="SEC14"/>
    <property type="match status" value="1"/>
</dbReference>
<feature type="domain" description="CRAL-TRIO" evidence="2">
    <location>
        <begin position="576"/>
        <end position="742"/>
    </location>
</feature>
<dbReference type="SUPFAM" id="SSF52087">
    <property type="entry name" value="CRAL/TRIO domain"/>
    <property type="match status" value="1"/>
</dbReference>
<sequence length="775" mass="87759">MEQQNSNEEAATKESLGEANLCNELDESLHEMDLDLSKKSDNVVESSNVSTEKEEKTSNHIIHNELDDSIHEIDLNLDQNRANSTQEEIEEEEEDLGQESSNHIIHNELDDSIHEIDIEDYSEKEEKVKVNEVECIDSELDLSRHEVNLEAEPPTKTKTSKLPKVNIAETLAKEQKSNDKTVSLTSSNNEAATSSKTKQNSRALKASELHFITGSKDITSPTKTDDVNEASDLASQLAFMTKSDSKNTVTDKSKVRTNQSETKSKEMTKNGNKKSKSPIKHIIAISACSVMAVLITIVKLRVALRIFCTYDESMHTYVVMKKVEQCPVLLEQSDDEKCPFWKRCDEIGDLISYVPAPAGKKREKICRGSFNVLHAISTFMHPSLDYKNTMPRVRVDSPCPDLPEPKKKKLNIIQKLFRKKEKKEASESTPSNDLDWTLFVSSPFELDLSPKEKNLAQKVTENLQTTLAQKYQNIESDKDWLEKKMDSVAYGGGKAPWWLPAKDNFGKDKEAKGLRQVTSYMKIMHWPEDLRTKFPFSGICNDGCNADFALANTIEWREKYMPWSITQATYRENKDGFVYVRGYSPTRYHSDPAVGGSSILWLRPGVKKIDNAEAFSRAIINALENCIADAYNRSGGYMGKCNVVLDCDDVGLSKVPPIGPTKLILKNMQDNYPDKLGTFVITNLSGAAQMFLNLVLPLLPDVVRQKIHIIPNEEEKRMNMLKELVHEDFIPKRLGGKDNYVFDAKQYYQVSQYRSEIITDEAGVEYHETMPYYGP</sequence>
<keyword evidence="4" id="KW-1185">Reference proteome</keyword>
<protein>
    <recommendedName>
        <fullName evidence="2">CRAL-TRIO domain-containing protein</fullName>
    </recommendedName>
</protein>
<feature type="compositionally biased region" description="Basic and acidic residues" evidence="1">
    <location>
        <begin position="51"/>
        <end position="74"/>
    </location>
</feature>